<reference evidence="1" key="1">
    <citation type="submission" date="2018-02" db="EMBL/GenBank/DDBJ databases">
        <title>Rhizophora mucronata_Transcriptome.</title>
        <authorList>
            <person name="Meera S.P."/>
            <person name="Sreeshan A."/>
            <person name="Augustine A."/>
        </authorList>
    </citation>
    <scope>NUCLEOTIDE SEQUENCE</scope>
    <source>
        <tissue evidence="1">Leaf</tissue>
    </source>
</reference>
<sequence length="19" mass="2303">MSCWWKQKQSQVGKQQKPP</sequence>
<name>A0A2P2JHU6_RHIMU</name>
<protein>
    <submittedName>
        <fullName evidence="1">Putative 2-oxoglutarate-dependent dioxygenase At3g49630</fullName>
    </submittedName>
</protein>
<evidence type="ECO:0000313" key="1">
    <source>
        <dbReference type="EMBL" id="MBW93025.1"/>
    </source>
</evidence>
<organism evidence="1">
    <name type="scientific">Rhizophora mucronata</name>
    <name type="common">Asiatic mangrove</name>
    <dbReference type="NCBI Taxonomy" id="61149"/>
    <lineage>
        <taxon>Eukaryota</taxon>
        <taxon>Viridiplantae</taxon>
        <taxon>Streptophyta</taxon>
        <taxon>Embryophyta</taxon>
        <taxon>Tracheophyta</taxon>
        <taxon>Spermatophyta</taxon>
        <taxon>Magnoliopsida</taxon>
        <taxon>eudicotyledons</taxon>
        <taxon>Gunneridae</taxon>
        <taxon>Pentapetalae</taxon>
        <taxon>rosids</taxon>
        <taxon>fabids</taxon>
        <taxon>Malpighiales</taxon>
        <taxon>Rhizophoraceae</taxon>
        <taxon>Rhizophora</taxon>
    </lineage>
</organism>
<dbReference type="EMBL" id="GGEC01012542">
    <property type="protein sequence ID" value="MBW93025.1"/>
    <property type="molecule type" value="Transcribed_RNA"/>
</dbReference>
<proteinExistence type="predicted"/>
<keyword evidence="1" id="KW-0560">Oxidoreductase</keyword>
<keyword evidence="1" id="KW-0223">Dioxygenase</keyword>
<dbReference type="AlphaFoldDB" id="A0A2P2JHU6"/>
<accession>A0A2P2JHU6</accession>
<dbReference type="GO" id="GO:0051213">
    <property type="term" value="F:dioxygenase activity"/>
    <property type="evidence" value="ECO:0007669"/>
    <property type="project" value="UniProtKB-KW"/>
</dbReference>